<organism evidence="3 4">
    <name type="scientific">Sessilibacter corallicola</name>
    <dbReference type="NCBI Taxonomy" id="2904075"/>
    <lineage>
        <taxon>Bacteria</taxon>
        <taxon>Pseudomonadati</taxon>
        <taxon>Pseudomonadota</taxon>
        <taxon>Gammaproteobacteria</taxon>
        <taxon>Cellvibrionales</taxon>
        <taxon>Cellvibrionaceae</taxon>
        <taxon>Sessilibacter</taxon>
    </lineage>
</organism>
<dbReference type="NCBIfam" id="TIGR01420">
    <property type="entry name" value="pilT_fam"/>
    <property type="match status" value="1"/>
</dbReference>
<dbReference type="Proteomes" id="UP001465153">
    <property type="component" value="Unassembled WGS sequence"/>
</dbReference>
<dbReference type="RefSeq" id="WP_353303412.1">
    <property type="nucleotide sequence ID" value="NZ_BAABWN010000007.1"/>
</dbReference>
<dbReference type="InterPro" id="IPR006321">
    <property type="entry name" value="PilT/PilU"/>
</dbReference>
<evidence type="ECO:0000313" key="3">
    <source>
        <dbReference type="EMBL" id="GAA6168674.1"/>
    </source>
</evidence>
<dbReference type="InterPro" id="IPR027417">
    <property type="entry name" value="P-loop_NTPase"/>
</dbReference>
<dbReference type="InterPro" id="IPR001482">
    <property type="entry name" value="T2SS/T4SS_dom"/>
</dbReference>
<comment type="caution">
    <text evidence="3">The sequence shown here is derived from an EMBL/GenBank/DDBJ whole genome shotgun (WGS) entry which is preliminary data.</text>
</comment>
<sequence length="379" mass="41873">MSRSLQALLEQARKQKASDIHISENAPVSFRVHGKLITEGEALTQDEVRSLFLGLTSQYQEPEKTEAKAHTSLPETQLQQTLDSHGSVDFGYTCEQGHRYRINAYQCLGSLAIALRHLNNNFQSLSDLHLPRAIENLTETLSGLVLVCGATGSGKSTTLASLIHDIAHKRPVHIITIEDPVEFIHRPSKAVIHQREMGRDFTEFPHAVRAALREDPDVLMVGEMRDLETIRAALTAAETGHLVFSTLHTNDAVSSIERLIGAFPGNEQDLARVRLSRCLRAVVAQHLLPTSNGLGRVPAVEVLLKNSAVSNLIENDKTRQLYSTIESNRSQGMQTLDQSLADLVSNRWISLELAQSYARQPNTLKELVAQVGGQSSVYQ</sequence>
<reference evidence="3 4" key="1">
    <citation type="submission" date="2024-04" db="EMBL/GenBank/DDBJ databases">
        <title>Draft genome sequence of Sessilibacter corallicola NBRC 116591.</title>
        <authorList>
            <person name="Miyakawa T."/>
            <person name="Kusuya Y."/>
            <person name="Miura T."/>
        </authorList>
    </citation>
    <scope>NUCLEOTIDE SEQUENCE [LARGE SCALE GENOMIC DNA]</scope>
    <source>
        <strain evidence="3 4">KU-00831-HH</strain>
    </source>
</reference>
<keyword evidence="4" id="KW-1185">Reference proteome</keyword>
<comment type="similarity">
    <text evidence="1">Belongs to the GSP E family.</text>
</comment>
<gene>
    <name evidence="3" type="ORF">NBRC116591_24850</name>
</gene>
<feature type="domain" description="Bacterial type II secretion system protein E" evidence="2">
    <location>
        <begin position="212"/>
        <end position="226"/>
    </location>
</feature>
<proteinExistence type="inferred from homology"/>
<name>A0ABQ0AAI6_9GAMM</name>
<protein>
    <submittedName>
        <fullName evidence="3">Type IV pilus twitching motility protein PilT</fullName>
    </submittedName>
</protein>
<accession>A0ABQ0AAI6</accession>
<dbReference type="InterPro" id="IPR050921">
    <property type="entry name" value="T4SS_GSP_E_ATPase"/>
</dbReference>
<dbReference type="PANTHER" id="PTHR30486:SF6">
    <property type="entry name" value="TYPE IV PILUS RETRACTATION ATPASE PILT"/>
    <property type="match status" value="1"/>
</dbReference>
<dbReference type="PROSITE" id="PS00662">
    <property type="entry name" value="T2SP_E"/>
    <property type="match status" value="1"/>
</dbReference>
<dbReference type="SUPFAM" id="SSF52540">
    <property type="entry name" value="P-loop containing nucleoside triphosphate hydrolases"/>
    <property type="match status" value="1"/>
</dbReference>
<dbReference type="EMBL" id="BAABWN010000007">
    <property type="protein sequence ID" value="GAA6168674.1"/>
    <property type="molecule type" value="Genomic_DNA"/>
</dbReference>
<evidence type="ECO:0000313" key="4">
    <source>
        <dbReference type="Proteomes" id="UP001465153"/>
    </source>
</evidence>
<dbReference type="Pfam" id="PF00437">
    <property type="entry name" value="T2SSE"/>
    <property type="match status" value="1"/>
</dbReference>
<dbReference type="PANTHER" id="PTHR30486">
    <property type="entry name" value="TWITCHING MOTILITY PROTEIN PILT"/>
    <property type="match status" value="1"/>
</dbReference>
<dbReference type="Gene3D" id="3.40.50.300">
    <property type="entry name" value="P-loop containing nucleotide triphosphate hydrolases"/>
    <property type="match status" value="1"/>
</dbReference>
<evidence type="ECO:0000259" key="2">
    <source>
        <dbReference type="PROSITE" id="PS00662"/>
    </source>
</evidence>
<dbReference type="Gene3D" id="3.30.450.90">
    <property type="match status" value="1"/>
</dbReference>
<dbReference type="CDD" id="cd01131">
    <property type="entry name" value="PilT"/>
    <property type="match status" value="1"/>
</dbReference>
<evidence type="ECO:0000256" key="1">
    <source>
        <dbReference type="ARBA" id="ARBA00006611"/>
    </source>
</evidence>